<evidence type="ECO:0000313" key="2">
    <source>
        <dbReference type="Proteomes" id="UP001165079"/>
    </source>
</evidence>
<dbReference type="Proteomes" id="UP001165079">
    <property type="component" value="Unassembled WGS sequence"/>
</dbReference>
<keyword evidence="2" id="KW-1185">Reference proteome</keyword>
<dbReference type="AlphaFoldDB" id="A0A9W6SJE4"/>
<name>A0A9W6SJE4_9ACTN</name>
<protein>
    <submittedName>
        <fullName evidence="1">Uncharacterized protein</fullName>
    </submittedName>
</protein>
<proteinExistence type="predicted"/>
<evidence type="ECO:0000313" key="1">
    <source>
        <dbReference type="EMBL" id="GLZ76674.1"/>
    </source>
</evidence>
<organism evidence="1 2">
    <name type="scientific">Actinorhabdospora filicis</name>
    <dbReference type="NCBI Taxonomy" id="1785913"/>
    <lineage>
        <taxon>Bacteria</taxon>
        <taxon>Bacillati</taxon>
        <taxon>Actinomycetota</taxon>
        <taxon>Actinomycetes</taxon>
        <taxon>Micromonosporales</taxon>
        <taxon>Micromonosporaceae</taxon>
        <taxon>Actinorhabdospora</taxon>
    </lineage>
</organism>
<dbReference type="EMBL" id="BSTX01000001">
    <property type="protein sequence ID" value="GLZ76674.1"/>
    <property type="molecule type" value="Genomic_DNA"/>
</dbReference>
<comment type="caution">
    <text evidence="1">The sequence shown here is derived from an EMBL/GenBank/DDBJ whole genome shotgun (WGS) entry which is preliminary data.</text>
</comment>
<gene>
    <name evidence="1" type="ORF">Afil01_14810</name>
</gene>
<sequence length="137" mass="15180">MTEELLTVARLLVHGRFGERRRLIDDIDRRHAWDGYGEFLAALFYLAVARRFPEGAGPVQVALLVREVRDRWDPGGLMIDPYAVAALIGSVFGDADATRIDPTTVGQLESLLVHHLLAGTNEVELDDLFARAEKLAA</sequence>
<reference evidence="1" key="1">
    <citation type="submission" date="2023-03" db="EMBL/GenBank/DDBJ databases">
        <title>Actinorhabdospora filicis NBRC 111898.</title>
        <authorList>
            <person name="Ichikawa N."/>
            <person name="Sato H."/>
            <person name="Tonouchi N."/>
        </authorList>
    </citation>
    <scope>NUCLEOTIDE SEQUENCE</scope>
    <source>
        <strain evidence="1">NBRC 111898</strain>
    </source>
</reference>
<accession>A0A9W6SJE4</accession>
<dbReference type="RefSeq" id="WP_285661838.1">
    <property type="nucleotide sequence ID" value="NZ_BSTX01000001.1"/>
</dbReference>